<dbReference type="Proteomes" id="UP000242699">
    <property type="component" value="Unassembled WGS sequence"/>
</dbReference>
<dbReference type="PANTHER" id="PTHR10434:SF11">
    <property type="entry name" value="1-ACYL-SN-GLYCEROL-3-PHOSPHATE ACYLTRANSFERASE"/>
    <property type="match status" value="1"/>
</dbReference>
<evidence type="ECO:0000259" key="3">
    <source>
        <dbReference type="SMART" id="SM00563"/>
    </source>
</evidence>
<dbReference type="InterPro" id="IPR002123">
    <property type="entry name" value="Plipid/glycerol_acylTrfase"/>
</dbReference>
<dbReference type="AlphaFoldDB" id="A0A2T2XBC8"/>
<evidence type="ECO:0000256" key="1">
    <source>
        <dbReference type="ARBA" id="ARBA00022679"/>
    </source>
</evidence>
<evidence type="ECO:0000313" key="4">
    <source>
        <dbReference type="EMBL" id="PSR31757.1"/>
    </source>
</evidence>
<dbReference type="GO" id="GO:0003841">
    <property type="term" value="F:1-acylglycerol-3-phosphate O-acyltransferase activity"/>
    <property type="evidence" value="ECO:0007669"/>
    <property type="project" value="TreeGrafter"/>
</dbReference>
<organism evidence="4 5">
    <name type="scientific">Sulfobacillus benefaciens</name>
    <dbReference type="NCBI Taxonomy" id="453960"/>
    <lineage>
        <taxon>Bacteria</taxon>
        <taxon>Bacillati</taxon>
        <taxon>Bacillota</taxon>
        <taxon>Clostridia</taxon>
        <taxon>Eubacteriales</taxon>
        <taxon>Clostridiales Family XVII. Incertae Sedis</taxon>
        <taxon>Sulfobacillus</taxon>
    </lineage>
</organism>
<keyword evidence="2 4" id="KW-0012">Acyltransferase</keyword>
<dbReference type="CDD" id="cd07989">
    <property type="entry name" value="LPLAT_AGPAT-like"/>
    <property type="match status" value="1"/>
</dbReference>
<gene>
    <name evidence="4" type="ORF">C7B43_00600</name>
</gene>
<evidence type="ECO:0000256" key="2">
    <source>
        <dbReference type="ARBA" id="ARBA00023315"/>
    </source>
</evidence>
<keyword evidence="1 4" id="KW-0808">Transferase</keyword>
<dbReference type="SUPFAM" id="SSF69593">
    <property type="entry name" value="Glycerol-3-phosphate (1)-acyltransferase"/>
    <property type="match status" value="1"/>
</dbReference>
<proteinExistence type="predicted"/>
<evidence type="ECO:0000313" key="5">
    <source>
        <dbReference type="Proteomes" id="UP000242699"/>
    </source>
</evidence>
<dbReference type="PANTHER" id="PTHR10434">
    <property type="entry name" value="1-ACYL-SN-GLYCEROL-3-PHOSPHATE ACYLTRANSFERASE"/>
    <property type="match status" value="1"/>
</dbReference>
<dbReference type="EMBL" id="PXYT01000001">
    <property type="protein sequence ID" value="PSR31757.1"/>
    <property type="molecule type" value="Genomic_DNA"/>
</dbReference>
<name>A0A2T2XBC8_9FIRM</name>
<protein>
    <submittedName>
        <fullName evidence="4">1-acyl-sn-glycerol-3-phosphate acyltransferase</fullName>
    </submittedName>
</protein>
<dbReference type="GO" id="GO:0006654">
    <property type="term" value="P:phosphatidic acid biosynthetic process"/>
    <property type="evidence" value="ECO:0007669"/>
    <property type="project" value="TreeGrafter"/>
</dbReference>
<accession>A0A2T2XBC8</accession>
<dbReference type="Pfam" id="PF01553">
    <property type="entry name" value="Acyltransferase"/>
    <property type="match status" value="1"/>
</dbReference>
<reference evidence="4 5" key="1">
    <citation type="journal article" date="2014" name="BMC Genomics">
        <title>Comparison of environmental and isolate Sulfobacillus genomes reveals diverse carbon, sulfur, nitrogen, and hydrogen metabolisms.</title>
        <authorList>
            <person name="Justice N.B."/>
            <person name="Norman A."/>
            <person name="Brown C.T."/>
            <person name="Singh A."/>
            <person name="Thomas B.C."/>
            <person name="Banfield J.F."/>
        </authorList>
    </citation>
    <scope>NUCLEOTIDE SEQUENCE [LARGE SCALE GENOMIC DNA]</scope>
    <source>
        <strain evidence="4">AMDSBA1</strain>
    </source>
</reference>
<feature type="domain" description="Phospholipid/glycerol acyltransferase" evidence="3">
    <location>
        <begin position="34"/>
        <end position="146"/>
    </location>
</feature>
<dbReference type="SMART" id="SM00563">
    <property type="entry name" value="PlsC"/>
    <property type="match status" value="1"/>
</dbReference>
<sequence>MFYWVLYWFVRIIFSLYFRIKVHGVEKVPRTGPLLILVNHLTLLDPPMAAVLMPRSVYFMAKVELFEYPVLGWLIRHLHAFPVRRGYPDRYAIRTSLRLLEEQKALMIFPEGHRSATGLLQEARAGAAYLAQKTGCPCIPIGISGQYGFRKTIHYSIGEIFTIPRDMNRHEAQKLVMQKIAEQIPGNSALPMSRKKPLRR</sequence>
<comment type="caution">
    <text evidence="4">The sequence shown here is derived from an EMBL/GenBank/DDBJ whole genome shotgun (WGS) entry which is preliminary data.</text>
</comment>